<evidence type="ECO:0000313" key="2">
    <source>
        <dbReference type="Proteomes" id="UP001596303"/>
    </source>
</evidence>
<evidence type="ECO:0000313" key="1">
    <source>
        <dbReference type="EMBL" id="MFC6198727.1"/>
    </source>
</evidence>
<comment type="caution">
    <text evidence="1">The sequence shown here is derived from an EMBL/GenBank/DDBJ whole genome shotgun (WGS) entry which is preliminary data.</text>
</comment>
<sequence length="415" mass="46202">MTDSMTVSRQIGTAKTGAIRLVSLRLTSDQEQLMDGSKMFSRFVEQFLETEVQRPYRFKQLSGTSFMINGPGAPSDFEDYVLTLHDSLKAFLFGSEDKETTNDFLTFAGTEEEVATFATEPEEKARKRSESFMSSVRMRQIENDRVANDDPEEEKPLTMSGTRYRGFFHCQKKALLGFRITPAHDDANQTIGFQDVDRNISQTIRAAGDNAIDFCIDVLEKSSADLQSDAARSSAIVFNCPFPYGSLSSSADKSRFLACLARQPEWVRNRIILTVEGTPPSTNSSMLIRYKTEFSPLIRNLGWMLGGNDLAPAEFIGSQLHAVGLDLDQVTTSRETALRSFCKHVPALKELRIAQAVRGLRSLEELNICIDHGIVYASGDAITSALRQFVPAQLVKPERLPLNDQHLFNNASSPA</sequence>
<dbReference type="RefSeq" id="WP_377379201.1">
    <property type="nucleotide sequence ID" value="NZ_JBHSSW010000013.1"/>
</dbReference>
<evidence type="ECO:0008006" key="3">
    <source>
        <dbReference type="Google" id="ProtNLM"/>
    </source>
</evidence>
<proteinExistence type="predicted"/>
<dbReference type="EMBL" id="JBHSSW010000013">
    <property type="protein sequence ID" value="MFC6198727.1"/>
    <property type="molecule type" value="Genomic_DNA"/>
</dbReference>
<name>A0ABW1SBS7_9PROT</name>
<gene>
    <name evidence="1" type="ORF">ACFQDM_11585</name>
</gene>
<keyword evidence="2" id="KW-1185">Reference proteome</keyword>
<accession>A0ABW1SBS7</accession>
<reference evidence="2" key="1">
    <citation type="journal article" date="2019" name="Int. J. Syst. Evol. Microbiol.">
        <title>The Global Catalogue of Microorganisms (GCM) 10K type strain sequencing project: providing services to taxonomists for standard genome sequencing and annotation.</title>
        <authorList>
            <consortium name="The Broad Institute Genomics Platform"/>
            <consortium name="The Broad Institute Genome Sequencing Center for Infectious Disease"/>
            <person name="Wu L."/>
            <person name="Ma J."/>
        </authorList>
    </citation>
    <scope>NUCLEOTIDE SEQUENCE [LARGE SCALE GENOMIC DNA]</scope>
    <source>
        <strain evidence="2">CGMCC-1.15741</strain>
    </source>
</reference>
<dbReference type="Proteomes" id="UP001596303">
    <property type="component" value="Unassembled WGS sequence"/>
</dbReference>
<organism evidence="1 2">
    <name type="scientific">Ponticaulis profundi</name>
    <dbReference type="NCBI Taxonomy" id="2665222"/>
    <lineage>
        <taxon>Bacteria</taxon>
        <taxon>Pseudomonadati</taxon>
        <taxon>Pseudomonadota</taxon>
        <taxon>Alphaproteobacteria</taxon>
        <taxon>Hyphomonadales</taxon>
        <taxon>Hyphomonadaceae</taxon>
        <taxon>Ponticaulis</taxon>
    </lineage>
</organism>
<protein>
    <recommendedName>
        <fullName evidence="3">EAL domain-containing protein</fullName>
    </recommendedName>
</protein>